<reference evidence="8" key="1">
    <citation type="journal article" date="2014" name="Front. Microbiol.">
        <title>High frequency of phylogenetically diverse reductive dehalogenase-homologous genes in deep subseafloor sedimentary metagenomes.</title>
        <authorList>
            <person name="Kawai M."/>
            <person name="Futagami T."/>
            <person name="Toyoda A."/>
            <person name="Takaki Y."/>
            <person name="Nishi S."/>
            <person name="Hori S."/>
            <person name="Arai W."/>
            <person name="Tsubouchi T."/>
            <person name="Morono Y."/>
            <person name="Uchiyama I."/>
            <person name="Ito T."/>
            <person name="Fujiyama A."/>
            <person name="Inagaki F."/>
            <person name="Takami H."/>
        </authorList>
    </citation>
    <scope>NUCLEOTIDE SEQUENCE</scope>
    <source>
        <strain evidence="8">Expedition CK06-06</strain>
    </source>
</reference>
<feature type="non-terminal residue" evidence="8">
    <location>
        <position position="97"/>
    </location>
</feature>
<dbReference type="InterPro" id="IPR051537">
    <property type="entry name" value="DNA_Adenine_Mtase"/>
</dbReference>
<dbReference type="AlphaFoldDB" id="X1PTJ4"/>
<keyword evidence="5" id="KW-0680">Restriction system</keyword>
<name>X1PTJ4_9ZZZZ</name>
<evidence type="ECO:0000256" key="3">
    <source>
        <dbReference type="ARBA" id="ARBA00022679"/>
    </source>
</evidence>
<evidence type="ECO:0000256" key="2">
    <source>
        <dbReference type="ARBA" id="ARBA00022603"/>
    </source>
</evidence>
<comment type="caution">
    <text evidence="8">The sequence shown here is derived from an EMBL/GenBank/DDBJ whole genome shotgun (WGS) entry which is preliminary data.</text>
</comment>
<evidence type="ECO:0000256" key="1">
    <source>
        <dbReference type="ARBA" id="ARBA00011900"/>
    </source>
</evidence>
<dbReference type="GO" id="GO:0009007">
    <property type="term" value="F:site-specific DNA-methyltransferase (adenine-specific) activity"/>
    <property type="evidence" value="ECO:0007669"/>
    <property type="project" value="UniProtKB-EC"/>
</dbReference>
<evidence type="ECO:0000259" key="7">
    <source>
        <dbReference type="Pfam" id="PF12161"/>
    </source>
</evidence>
<proteinExistence type="predicted"/>
<dbReference type="Gene3D" id="1.20.1260.30">
    <property type="match status" value="1"/>
</dbReference>
<dbReference type="EC" id="2.1.1.72" evidence="1"/>
<dbReference type="EMBL" id="BARW01004039">
    <property type="protein sequence ID" value="GAI59547.1"/>
    <property type="molecule type" value="Genomic_DNA"/>
</dbReference>
<dbReference type="InterPro" id="IPR022749">
    <property type="entry name" value="D12N6_MeTrfase_N"/>
</dbReference>
<keyword evidence="3" id="KW-0808">Transferase</keyword>
<dbReference type="GO" id="GO:0009307">
    <property type="term" value="P:DNA restriction-modification system"/>
    <property type="evidence" value="ECO:0007669"/>
    <property type="project" value="UniProtKB-KW"/>
</dbReference>
<feature type="domain" description="N6 adenine-specific DNA methyltransferase N-terminal" evidence="7">
    <location>
        <begin position="11"/>
        <end position="94"/>
    </location>
</feature>
<gene>
    <name evidence="8" type="ORF">S12H4_09787</name>
</gene>
<evidence type="ECO:0000256" key="4">
    <source>
        <dbReference type="ARBA" id="ARBA00022691"/>
    </source>
</evidence>
<dbReference type="Pfam" id="PF12161">
    <property type="entry name" value="HsdM_N"/>
    <property type="match status" value="1"/>
</dbReference>
<sequence>MNNNKLDIKALESWLWDAACKIRGEIDAPKYKDYILPLIFLKRLSDVYDDEIDKLAEEYEDRKTAEELVEEDHSLVWFYIPKNARWSEILKQSTKQG</sequence>
<dbReference type="PANTHER" id="PTHR42933">
    <property type="entry name" value="SLR6095 PROTEIN"/>
    <property type="match status" value="1"/>
</dbReference>
<keyword evidence="2" id="KW-0489">Methyltransferase</keyword>
<dbReference type="PANTHER" id="PTHR42933:SF3">
    <property type="entry name" value="TYPE I RESTRICTION ENZYME MJAVIII METHYLASE SUBUNIT"/>
    <property type="match status" value="1"/>
</dbReference>
<dbReference type="SUPFAM" id="SSF53335">
    <property type="entry name" value="S-adenosyl-L-methionine-dependent methyltransferases"/>
    <property type="match status" value="1"/>
</dbReference>
<dbReference type="InterPro" id="IPR038333">
    <property type="entry name" value="T1MK-like_N_sf"/>
</dbReference>
<evidence type="ECO:0000256" key="5">
    <source>
        <dbReference type="ARBA" id="ARBA00022747"/>
    </source>
</evidence>
<organism evidence="8">
    <name type="scientific">marine sediment metagenome</name>
    <dbReference type="NCBI Taxonomy" id="412755"/>
    <lineage>
        <taxon>unclassified sequences</taxon>
        <taxon>metagenomes</taxon>
        <taxon>ecological metagenomes</taxon>
    </lineage>
</organism>
<evidence type="ECO:0000256" key="6">
    <source>
        <dbReference type="ARBA" id="ARBA00047942"/>
    </source>
</evidence>
<protein>
    <recommendedName>
        <fullName evidence="1">site-specific DNA-methyltransferase (adenine-specific)</fullName>
        <ecNumber evidence="1">2.1.1.72</ecNumber>
    </recommendedName>
</protein>
<accession>X1PTJ4</accession>
<keyword evidence="4" id="KW-0949">S-adenosyl-L-methionine</keyword>
<dbReference type="InterPro" id="IPR029063">
    <property type="entry name" value="SAM-dependent_MTases_sf"/>
</dbReference>
<dbReference type="GO" id="GO:0032259">
    <property type="term" value="P:methylation"/>
    <property type="evidence" value="ECO:0007669"/>
    <property type="project" value="UniProtKB-KW"/>
</dbReference>
<comment type="catalytic activity">
    <reaction evidence="6">
        <text>a 2'-deoxyadenosine in DNA + S-adenosyl-L-methionine = an N(6)-methyl-2'-deoxyadenosine in DNA + S-adenosyl-L-homocysteine + H(+)</text>
        <dbReference type="Rhea" id="RHEA:15197"/>
        <dbReference type="Rhea" id="RHEA-COMP:12418"/>
        <dbReference type="Rhea" id="RHEA-COMP:12419"/>
        <dbReference type="ChEBI" id="CHEBI:15378"/>
        <dbReference type="ChEBI" id="CHEBI:57856"/>
        <dbReference type="ChEBI" id="CHEBI:59789"/>
        <dbReference type="ChEBI" id="CHEBI:90615"/>
        <dbReference type="ChEBI" id="CHEBI:90616"/>
        <dbReference type="EC" id="2.1.1.72"/>
    </reaction>
</comment>
<evidence type="ECO:0000313" key="8">
    <source>
        <dbReference type="EMBL" id="GAI59547.1"/>
    </source>
</evidence>